<proteinExistence type="predicted"/>
<accession>A0ABM8AKW5</accession>
<keyword evidence="3" id="KW-1185">Reference proteome</keyword>
<feature type="compositionally biased region" description="Basic and acidic residues" evidence="1">
    <location>
        <begin position="21"/>
        <end position="33"/>
    </location>
</feature>
<geneLocation type="plasmid" evidence="2 3">
    <name>pDAETH-2</name>
</geneLocation>
<feature type="compositionally biased region" description="Polar residues" evidence="1">
    <location>
        <begin position="1"/>
        <end position="10"/>
    </location>
</feature>
<evidence type="ECO:0000313" key="3">
    <source>
        <dbReference type="Proteomes" id="UP001064971"/>
    </source>
</evidence>
<feature type="region of interest" description="Disordered" evidence="1">
    <location>
        <begin position="1"/>
        <end position="56"/>
    </location>
</feature>
<evidence type="ECO:0000256" key="1">
    <source>
        <dbReference type="SAM" id="MobiDB-lite"/>
    </source>
</evidence>
<name>A0ABM8AKW5_9DEIO</name>
<keyword evidence="2" id="KW-0614">Plasmid</keyword>
<dbReference type="Proteomes" id="UP001064971">
    <property type="component" value="Plasmid pDAETH-2"/>
</dbReference>
<evidence type="ECO:0000313" key="2">
    <source>
        <dbReference type="EMBL" id="BDP44455.1"/>
    </source>
</evidence>
<dbReference type="EMBL" id="AP026562">
    <property type="protein sequence ID" value="BDP44455.1"/>
    <property type="molecule type" value="Genomic_DNA"/>
</dbReference>
<protein>
    <submittedName>
        <fullName evidence="2">Uncharacterized protein</fullName>
    </submittedName>
</protein>
<organism evidence="2 3">
    <name type="scientific">Deinococcus aetherius</name>
    <dbReference type="NCBI Taxonomy" id="200252"/>
    <lineage>
        <taxon>Bacteria</taxon>
        <taxon>Thermotogati</taxon>
        <taxon>Deinococcota</taxon>
        <taxon>Deinococci</taxon>
        <taxon>Deinococcales</taxon>
        <taxon>Deinococcaceae</taxon>
        <taxon>Deinococcus</taxon>
    </lineage>
</organism>
<sequence length="56" mass="6300">MTDANDQSAPETDLTEESQPDEDRTDRLRREIEAGNEGELSEEDSRYALEQGLTEG</sequence>
<gene>
    <name evidence="2" type="ORF">DAETH_44240</name>
</gene>
<reference evidence="2" key="1">
    <citation type="submission" date="2022-07" db="EMBL/GenBank/DDBJ databases">
        <title>Complete Genome Sequence of the Radioresistant Bacterium Deinococcus aetherius ST0316, Isolated from the Air Dust collected in Lower Stratosphere above Japan.</title>
        <authorList>
            <person name="Satoh K."/>
            <person name="Hagiwara K."/>
            <person name="Katsumata K."/>
            <person name="Kubo A."/>
            <person name="Yokobori S."/>
            <person name="Yamagishi A."/>
            <person name="Oono Y."/>
            <person name="Narumi I."/>
        </authorList>
    </citation>
    <scope>NUCLEOTIDE SEQUENCE</scope>
    <source>
        <strain evidence="2">ST0316</strain>
        <plasmid evidence="2">pDAETH-2</plasmid>
    </source>
</reference>
<dbReference type="RefSeq" id="WP_264778288.1">
    <property type="nucleotide sequence ID" value="NZ_AP026562.1"/>
</dbReference>